<dbReference type="Gene3D" id="1.10.510.10">
    <property type="entry name" value="Transferase(Phosphotransferase) domain 1"/>
    <property type="match status" value="1"/>
</dbReference>
<keyword evidence="3" id="KW-0808">Transferase</keyword>
<feature type="domain" description="Protein kinase" evidence="10">
    <location>
        <begin position="244"/>
        <end position="733"/>
    </location>
</feature>
<feature type="compositionally biased region" description="Polar residues" evidence="9">
    <location>
        <begin position="183"/>
        <end position="216"/>
    </location>
</feature>
<evidence type="ECO:0000313" key="12">
    <source>
        <dbReference type="Proteomes" id="UP001530400"/>
    </source>
</evidence>
<dbReference type="InterPro" id="IPR050339">
    <property type="entry name" value="CC_SR_Kinase"/>
</dbReference>
<dbReference type="GO" id="GO:0005524">
    <property type="term" value="F:ATP binding"/>
    <property type="evidence" value="ECO:0007669"/>
    <property type="project" value="UniProtKB-KW"/>
</dbReference>
<feature type="region of interest" description="Disordered" evidence="9">
    <location>
        <begin position="788"/>
        <end position="809"/>
    </location>
</feature>
<feature type="compositionally biased region" description="Basic and acidic residues" evidence="9">
    <location>
        <begin position="158"/>
        <end position="171"/>
    </location>
</feature>
<dbReference type="InterPro" id="IPR000719">
    <property type="entry name" value="Prot_kinase_dom"/>
</dbReference>
<keyword evidence="5" id="KW-0418">Kinase</keyword>
<dbReference type="PROSITE" id="PS50011">
    <property type="entry name" value="PROTEIN_KINASE_DOM"/>
    <property type="match status" value="1"/>
</dbReference>
<evidence type="ECO:0000256" key="6">
    <source>
        <dbReference type="ARBA" id="ARBA00022840"/>
    </source>
</evidence>
<dbReference type="PANTHER" id="PTHR11042:SF160">
    <property type="entry name" value="EUKARYOTIC TRANSLATION INITIATION FACTOR 2-ALPHA KINASE 1"/>
    <property type="match status" value="1"/>
</dbReference>
<keyword evidence="2" id="KW-0723">Serine/threonine-protein kinase</keyword>
<feature type="region of interest" description="Disordered" evidence="9">
    <location>
        <begin position="136"/>
        <end position="216"/>
    </location>
</feature>
<keyword evidence="4" id="KW-0547">Nucleotide-binding</keyword>
<keyword evidence="6" id="KW-0067">ATP-binding</keyword>
<dbReference type="EC" id="2.7.11.1" evidence="1"/>
<proteinExistence type="predicted"/>
<feature type="compositionally biased region" description="Polar residues" evidence="9">
    <location>
        <begin position="419"/>
        <end position="431"/>
    </location>
</feature>
<dbReference type="InterPro" id="IPR011009">
    <property type="entry name" value="Kinase-like_dom_sf"/>
</dbReference>
<organism evidence="11 12">
    <name type="scientific">Cyclotella atomus</name>
    <dbReference type="NCBI Taxonomy" id="382360"/>
    <lineage>
        <taxon>Eukaryota</taxon>
        <taxon>Sar</taxon>
        <taxon>Stramenopiles</taxon>
        <taxon>Ochrophyta</taxon>
        <taxon>Bacillariophyta</taxon>
        <taxon>Coscinodiscophyceae</taxon>
        <taxon>Thalassiosirophycidae</taxon>
        <taxon>Stephanodiscales</taxon>
        <taxon>Stephanodiscaceae</taxon>
        <taxon>Cyclotella</taxon>
    </lineage>
</organism>
<evidence type="ECO:0000256" key="9">
    <source>
        <dbReference type="SAM" id="MobiDB-lite"/>
    </source>
</evidence>
<name>A0ABD3P9Z6_9STRA</name>
<feature type="compositionally biased region" description="Low complexity" evidence="9">
    <location>
        <begin position="1"/>
        <end position="16"/>
    </location>
</feature>
<dbReference type="Proteomes" id="UP001530400">
    <property type="component" value="Unassembled WGS sequence"/>
</dbReference>
<dbReference type="EMBL" id="JALLPJ020000710">
    <property type="protein sequence ID" value="KAL3784925.1"/>
    <property type="molecule type" value="Genomic_DNA"/>
</dbReference>
<comment type="caution">
    <text evidence="11">The sequence shown here is derived from an EMBL/GenBank/DDBJ whole genome shotgun (WGS) entry which is preliminary data.</text>
</comment>
<feature type="compositionally biased region" description="Polar residues" evidence="9">
    <location>
        <begin position="395"/>
        <end position="405"/>
    </location>
</feature>
<dbReference type="GO" id="GO:0017148">
    <property type="term" value="P:negative regulation of translation"/>
    <property type="evidence" value="ECO:0007669"/>
    <property type="project" value="UniProtKB-KW"/>
</dbReference>
<sequence>MMNSNDSINNPSSDHSGAPISPTAETHHERQTLLLMLLAQVCSLHDATPRTFVVHVLALFERGILDDDSIRFLYDLGLVPNGHKIGQSSFDEVDGNQFDRQQSAELRDFNRSEPKSEQRSQITDVMNQYFNSSNPLAIVPYTPQPNHPWSQYLPQQKRSQESISRQREATAIRKHLERHESFSTDGSAALSSNPTSFARQSTKESSSTDTFQSYNNSNNQLANLPKPWSVDHHPLTLSRYQRDFHQVSLLATGAFGSVYHSIHKLESKSYAVKCVTFNNSGYLSSMLALVVREVRCLAMLDHPNCVRYYTSWLEPSWMTGDQNLNNTSYDDDYFESNAKNGGPKLLTDIESLVNGMHKSDEIDDTVEKLEAFLYGKDGDWTSTSKRPQSDGFDWTNEQEQSSFSFDNKRNDDGWANLPSHATKNQSVNSLESAGDVEDSDVSEWTRELDANESHGLQWDSKYWDSKHSIEHKREQANSFHESHSSMHEYDRQELLELVKADQKPQAQKVKPKEKRSVSTQSPYKYQICLFIQMQLCRPTNLSDWIKKRNSSCSHFDVKEKKDAFIIFRQIVNGLEHVHDKGIIHRDLKPANIFAGDNGNWCIGDFGLSKKMRDAHHVTPSSNFNKYFPSRNFADGHTAGVGTASYAAPEQITENDYGPEVDIFALGIILLELFSIFTSEHERAKAFYNLRHCRELEPRIHHTYPEVAALALACTQADPRQRPTASDVLNTSVFHEGNSSELVSALKSEIDQRDDLIDKQNDLLKEKDREIEELKQRLMQVEIGNSVPDTNAVFSQADDKDGISSSEDDY</sequence>
<accession>A0ABD3P9Z6</accession>
<gene>
    <name evidence="11" type="ORF">ACHAWO_001212</name>
</gene>
<dbReference type="SUPFAM" id="SSF56112">
    <property type="entry name" value="Protein kinase-like (PK-like)"/>
    <property type="match status" value="1"/>
</dbReference>
<feature type="region of interest" description="Disordered" evidence="9">
    <location>
        <begin position="384"/>
        <end position="443"/>
    </location>
</feature>
<dbReference type="Gene3D" id="3.30.200.20">
    <property type="entry name" value="Phosphorylase Kinase, domain 1"/>
    <property type="match status" value="1"/>
</dbReference>
<dbReference type="PANTHER" id="PTHR11042">
    <property type="entry name" value="EUKARYOTIC TRANSLATION INITIATION FACTOR 2-ALPHA KINASE EIF2-ALPHA KINASE -RELATED"/>
    <property type="match status" value="1"/>
</dbReference>
<keyword evidence="12" id="KW-1185">Reference proteome</keyword>
<feature type="region of interest" description="Disordered" evidence="9">
    <location>
        <begin position="1"/>
        <end position="26"/>
    </location>
</feature>
<keyword evidence="8" id="KW-0175">Coiled coil</keyword>
<keyword evidence="7" id="KW-0652">Protein synthesis inhibitor</keyword>
<reference evidence="11 12" key="1">
    <citation type="submission" date="2024-10" db="EMBL/GenBank/DDBJ databases">
        <title>Updated reference genomes for cyclostephanoid diatoms.</title>
        <authorList>
            <person name="Roberts W.R."/>
            <person name="Alverson A.J."/>
        </authorList>
    </citation>
    <scope>NUCLEOTIDE SEQUENCE [LARGE SCALE GENOMIC DNA]</scope>
    <source>
        <strain evidence="11 12">AJA010-31</strain>
    </source>
</reference>
<evidence type="ECO:0000256" key="2">
    <source>
        <dbReference type="ARBA" id="ARBA00022527"/>
    </source>
</evidence>
<evidence type="ECO:0000256" key="8">
    <source>
        <dbReference type="SAM" id="Coils"/>
    </source>
</evidence>
<evidence type="ECO:0000256" key="4">
    <source>
        <dbReference type="ARBA" id="ARBA00022741"/>
    </source>
</evidence>
<evidence type="ECO:0000313" key="11">
    <source>
        <dbReference type="EMBL" id="KAL3784925.1"/>
    </source>
</evidence>
<evidence type="ECO:0000256" key="5">
    <source>
        <dbReference type="ARBA" id="ARBA00022777"/>
    </source>
</evidence>
<dbReference type="SMART" id="SM00220">
    <property type="entry name" value="S_TKc"/>
    <property type="match status" value="1"/>
</dbReference>
<dbReference type="AlphaFoldDB" id="A0ABD3P9Z6"/>
<feature type="coiled-coil region" evidence="8">
    <location>
        <begin position="752"/>
        <end position="783"/>
    </location>
</feature>
<evidence type="ECO:0000256" key="7">
    <source>
        <dbReference type="ARBA" id="ARBA00023193"/>
    </source>
</evidence>
<protein>
    <recommendedName>
        <fullName evidence="1">non-specific serine/threonine protein kinase</fullName>
        <ecNumber evidence="1">2.7.11.1</ecNumber>
    </recommendedName>
</protein>
<evidence type="ECO:0000256" key="1">
    <source>
        <dbReference type="ARBA" id="ARBA00012513"/>
    </source>
</evidence>
<dbReference type="GO" id="GO:0006950">
    <property type="term" value="P:response to stress"/>
    <property type="evidence" value="ECO:0007669"/>
    <property type="project" value="UniProtKB-ARBA"/>
</dbReference>
<feature type="compositionally biased region" description="Polar residues" evidence="9">
    <location>
        <begin position="147"/>
        <end position="157"/>
    </location>
</feature>
<dbReference type="Pfam" id="PF00069">
    <property type="entry name" value="Pkinase"/>
    <property type="match status" value="2"/>
</dbReference>
<evidence type="ECO:0000256" key="3">
    <source>
        <dbReference type="ARBA" id="ARBA00022679"/>
    </source>
</evidence>
<evidence type="ECO:0000259" key="10">
    <source>
        <dbReference type="PROSITE" id="PS50011"/>
    </source>
</evidence>
<dbReference type="GO" id="GO:0004674">
    <property type="term" value="F:protein serine/threonine kinase activity"/>
    <property type="evidence" value="ECO:0007669"/>
    <property type="project" value="UniProtKB-KW"/>
</dbReference>